<keyword evidence="2" id="KW-1185">Reference proteome</keyword>
<dbReference type="EMBL" id="SUNI01000003">
    <property type="protein sequence ID" value="TJZ93098.1"/>
    <property type="molecule type" value="Genomic_DNA"/>
</dbReference>
<dbReference type="Proteomes" id="UP000309747">
    <property type="component" value="Unassembled WGS sequence"/>
</dbReference>
<dbReference type="Pfam" id="PF20135">
    <property type="entry name" value="DUF6525"/>
    <property type="match status" value="1"/>
</dbReference>
<protein>
    <submittedName>
        <fullName evidence="1">Uncharacterized protein</fullName>
    </submittedName>
</protein>
<name>A0A4V5MVQ3_9RHOB</name>
<sequence>MAAYDALPAPLRRWLAGAALPWSPASCLRLWQRLRAEGASQAKALAALDRAEAKALRRETGAAPLAEGARAA</sequence>
<evidence type="ECO:0000313" key="2">
    <source>
        <dbReference type="Proteomes" id="UP000309747"/>
    </source>
</evidence>
<dbReference type="AlphaFoldDB" id="A0A4V5MVQ3"/>
<dbReference type="OrthoDB" id="7658988at2"/>
<accession>A0A4V5MVQ3</accession>
<organism evidence="1 2">
    <name type="scientific">Paracoccus gahaiensis</name>
    <dbReference type="NCBI Taxonomy" id="1706839"/>
    <lineage>
        <taxon>Bacteria</taxon>
        <taxon>Pseudomonadati</taxon>
        <taxon>Pseudomonadota</taxon>
        <taxon>Alphaproteobacteria</taxon>
        <taxon>Rhodobacterales</taxon>
        <taxon>Paracoccaceae</taxon>
        <taxon>Paracoccus</taxon>
    </lineage>
</organism>
<reference evidence="1 2" key="1">
    <citation type="submission" date="2019-04" db="EMBL/GenBank/DDBJ databases">
        <authorList>
            <person name="Li J."/>
        </authorList>
    </citation>
    <scope>NUCLEOTIDE SEQUENCE [LARGE SCALE GENOMIC DNA]</scope>
    <source>
        <strain evidence="1 2">KCTC 42687</strain>
    </source>
</reference>
<dbReference type="InterPro" id="IPR045386">
    <property type="entry name" value="DUF6525"/>
</dbReference>
<evidence type="ECO:0000313" key="1">
    <source>
        <dbReference type="EMBL" id="TJZ93098.1"/>
    </source>
</evidence>
<comment type="caution">
    <text evidence="1">The sequence shown here is derived from an EMBL/GenBank/DDBJ whole genome shotgun (WGS) entry which is preliminary data.</text>
</comment>
<proteinExistence type="predicted"/>
<gene>
    <name evidence="1" type="ORF">FA743_05245</name>
</gene>